<comment type="similarity">
    <text evidence="5">Belongs to the Rap family.</text>
</comment>
<sequence>MTEKEQLKLEFETIAKQACCGSPPSPMVALELLKTAKGDVHLTALACVILGHAWQHISEHHKAQMAFSSAIEGFKQAGCPHDETEARILLGMSHLLSGEPLKALDCWSSALIIARKINDRDLCTRVYLGVGQVYIGFGDYQAALSFNELALEMARRLNHDERKGEALLNVASDAYRLGRYNYTLQCVAEAEKLLETTISNKIWSAEVVYYRGLVHAAQGHYAQAKLELETAYLLSDQNDNLWGKAHALTALGETLLQLQESNTGEVLEKAHQLASAGSMRLLIQRASRALISWYELQGQIAKTLPHYNLVLDNEQPESLQVPAAHMSRIQQLMARSRIRVLQAQFAS</sequence>
<dbReference type="Gene3D" id="1.25.40.10">
    <property type="entry name" value="Tetratricopeptide repeat domain"/>
    <property type="match status" value="2"/>
</dbReference>
<evidence type="ECO:0000256" key="2">
    <source>
        <dbReference type="ARBA" id="ARBA00022490"/>
    </source>
</evidence>
<keyword evidence="4 6" id="KW-0802">TPR repeat</keyword>
<protein>
    <submittedName>
        <fullName evidence="7">Tetratricopeptide repeat protein</fullName>
    </submittedName>
</protein>
<comment type="subcellular location">
    <subcellularLocation>
        <location evidence="1">Cytoplasm</location>
    </subcellularLocation>
</comment>
<evidence type="ECO:0000313" key="7">
    <source>
        <dbReference type="EMBL" id="QLI81889.1"/>
    </source>
</evidence>
<dbReference type="SUPFAM" id="SSF48452">
    <property type="entry name" value="TPR-like"/>
    <property type="match status" value="2"/>
</dbReference>
<dbReference type="GO" id="GO:0005737">
    <property type="term" value="C:cytoplasm"/>
    <property type="evidence" value="ECO:0007669"/>
    <property type="project" value="UniProtKB-SubCell"/>
</dbReference>
<keyword evidence="3" id="KW-0677">Repeat</keyword>
<accession>A0A7D5ZHB7</accession>
<feature type="repeat" description="TPR" evidence="6">
    <location>
        <begin position="124"/>
        <end position="157"/>
    </location>
</feature>
<evidence type="ECO:0000256" key="1">
    <source>
        <dbReference type="ARBA" id="ARBA00004496"/>
    </source>
</evidence>
<dbReference type="PROSITE" id="PS50005">
    <property type="entry name" value="TPR"/>
    <property type="match status" value="1"/>
</dbReference>
<evidence type="ECO:0000256" key="5">
    <source>
        <dbReference type="ARBA" id="ARBA00038253"/>
    </source>
</evidence>
<reference evidence="7 8" key="1">
    <citation type="journal article" date="2016" name="Int. J. Syst. Evol. Microbiol.">
        <title>Chitinibacter fontanus sp. nov., isolated from a spring.</title>
        <authorList>
            <person name="Sheu S.Y."/>
            <person name="Li Y.S."/>
            <person name="Young C.C."/>
            <person name="Chen W.M."/>
        </authorList>
    </citation>
    <scope>NUCLEOTIDE SEQUENCE [LARGE SCALE GENOMIC DNA]</scope>
    <source>
        <strain evidence="7 8">STM-7</strain>
    </source>
</reference>
<evidence type="ECO:0000256" key="4">
    <source>
        <dbReference type="ARBA" id="ARBA00022803"/>
    </source>
</evidence>
<dbReference type="RefSeq" id="WP_180305996.1">
    <property type="nucleotide sequence ID" value="NZ_CP058952.1"/>
</dbReference>
<name>A0A7D5ZHB7_9NEIS</name>
<evidence type="ECO:0000256" key="3">
    <source>
        <dbReference type="ARBA" id="ARBA00022737"/>
    </source>
</evidence>
<dbReference type="PANTHER" id="PTHR46630:SF1">
    <property type="entry name" value="TETRATRICOPEPTIDE REPEAT PROTEIN 29"/>
    <property type="match status" value="1"/>
</dbReference>
<keyword evidence="8" id="KW-1185">Reference proteome</keyword>
<dbReference type="Pfam" id="PF13424">
    <property type="entry name" value="TPR_12"/>
    <property type="match status" value="1"/>
</dbReference>
<dbReference type="InterPro" id="IPR011990">
    <property type="entry name" value="TPR-like_helical_dom_sf"/>
</dbReference>
<gene>
    <name evidence="7" type="ORF">HZU75_10240</name>
</gene>
<dbReference type="Proteomes" id="UP000510822">
    <property type="component" value="Chromosome"/>
</dbReference>
<dbReference type="InterPro" id="IPR019734">
    <property type="entry name" value="TPR_rpt"/>
</dbReference>
<organism evidence="7 8">
    <name type="scientific">Chitinibacter fontanus</name>
    <dbReference type="NCBI Taxonomy" id="1737446"/>
    <lineage>
        <taxon>Bacteria</taxon>
        <taxon>Pseudomonadati</taxon>
        <taxon>Pseudomonadota</taxon>
        <taxon>Betaproteobacteria</taxon>
        <taxon>Neisseriales</taxon>
        <taxon>Chitinibacteraceae</taxon>
        <taxon>Chitinibacter</taxon>
    </lineage>
</organism>
<dbReference type="KEGG" id="cfon:HZU75_10240"/>
<dbReference type="EMBL" id="CP058952">
    <property type="protein sequence ID" value="QLI81889.1"/>
    <property type="molecule type" value="Genomic_DNA"/>
</dbReference>
<dbReference type="AlphaFoldDB" id="A0A7D5ZHB7"/>
<keyword evidence="2" id="KW-0963">Cytoplasm</keyword>
<proteinExistence type="inferred from homology"/>
<dbReference type="PANTHER" id="PTHR46630">
    <property type="entry name" value="TETRATRICOPEPTIDE REPEAT PROTEIN 29"/>
    <property type="match status" value="1"/>
</dbReference>
<dbReference type="InterPro" id="IPR051476">
    <property type="entry name" value="Bac_ResReg_Asp_Phosphatase"/>
</dbReference>
<dbReference type="SMART" id="SM00028">
    <property type="entry name" value="TPR"/>
    <property type="match status" value="5"/>
</dbReference>
<evidence type="ECO:0000313" key="8">
    <source>
        <dbReference type="Proteomes" id="UP000510822"/>
    </source>
</evidence>
<evidence type="ECO:0000256" key="6">
    <source>
        <dbReference type="PROSITE-ProRule" id="PRU00339"/>
    </source>
</evidence>